<proteinExistence type="predicted"/>
<protein>
    <submittedName>
        <fullName evidence="2">Uncharacterized protein</fullName>
    </submittedName>
</protein>
<name>A0A8J6DXC8_9EUKA</name>
<keyword evidence="3" id="KW-1185">Reference proteome</keyword>
<gene>
    <name evidence="2" type="ORF">J8273_8573</name>
</gene>
<evidence type="ECO:0000313" key="2">
    <source>
        <dbReference type="EMBL" id="KAG9389889.1"/>
    </source>
</evidence>
<comment type="caution">
    <text evidence="2">The sequence shown here is derived from an EMBL/GenBank/DDBJ whole genome shotgun (WGS) entry which is preliminary data.</text>
</comment>
<organism evidence="2 3">
    <name type="scientific">Carpediemonas membranifera</name>
    <dbReference type="NCBI Taxonomy" id="201153"/>
    <lineage>
        <taxon>Eukaryota</taxon>
        <taxon>Metamonada</taxon>
        <taxon>Carpediemonas-like organisms</taxon>
        <taxon>Carpediemonas</taxon>
    </lineage>
</organism>
<dbReference type="Proteomes" id="UP000717585">
    <property type="component" value="Unassembled WGS sequence"/>
</dbReference>
<dbReference type="AlphaFoldDB" id="A0A8J6DXC8"/>
<reference evidence="2" key="1">
    <citation type="submission" date="2021-05" db="EMBL/GenBank/DDBJ databases">
        <title>A free-living protist that lacks canonical eukaryotic 1 DNA replication and segregation systems.</title>
        <authorList>
            <person name="Salas-Leiva D.E."/>
            <person name="Tromer E.C."/>
            <person name="Curtis B.A."/>
            <person name="Jerlstrom-Hultqvist J."/>
            <person name="Kolisko M."/>
            <person name="Yi Z."/>
            <person name="Salas-Leiva J.S."/>
            <person name="Gallot-Lavallee L."/>
            <person name="Kops G.J.P.L."/>
            <person name="Archibald J.M."/>
            <person name="Simpson A.G.B."/>
            <person name="Roger A.J."/>
        </authorList>
    </citation>
    <scope>NUCLEOTIDE SEQUENCE</scope>
    <source>
        <strain evidence="2">BICM</strain>
    </source>
</reference>
<evidence type="ECO:0000313" key="3">
    <source>
        <dbReference type="Proteomes" id="UP000717585"/>
    </source>
</evidence>
<sequence>MLDEAREALGSLQADLIRIEPLLRPVSSDTAPERQPSSGPVLAPPPPRTTGGKCAFHLTAHPTKDCNIVKQLRVDPSKLKNKQLTDHYRVCDKQGKTVMPEVKKEAERRNLALPGIARNREARDADKPMSYVPGVATEPLLDSLPDTPTNRYRAVMRTQRNGSPLVVSLDTGAEQYPILMRPDAAAYLSLEVKPASGPVNGWRDVHGEYVGTAQLTPIISEPYFDIPVRASTELTAYIVNDLPVAVLYGTVVKGALLYMATPIVSSRDGH</sequence>
<evidence type="ECO:0000256" key="1">
    <source>
        <dbReference type="SAM" id="MobiDB-lite"/>
    </source>
</evidence>
<feature type="region of interest" description="Disordered" evidence="1">
    <location>
        <begin position="27"/>
        <end position="52"/>
    </location>
</feature>
<dbReference type="EMBL" id="JAHDYR010000067">
    <property type="protein sequence ID" value="KAG9389889.1"/>
    <property type="molecule type" value="Genomic_DNA"/>
</dbReference>
<accession>A0A8J6DXC8</accession>